<evidence type="ECO:0000256" key="5">
    <source>
        <dbReference type="ARBA" id="ARBA00023002"/>
    </source>
</evidence>
<evidence type="ECO:0000256" key="1">
    <source>
        <dbReference type="ARBA" id="ARBA00001974"/>
    </source>
</evidence>
<feature type="domain" description="Acyl-CoA dehydrogenase/oxidase N-terminal" evidence="9">
    <location>
        <begin position="7"/>
        <end position="118"/>
    </location>
</feature>
<dbReference type="InterPro" id="IPR013786">
    <property type="entry name" value="AcylCoA_DH/ox_N"/>
</dbReference>
<dbReference type="PROSITE" id="PS00073">
    <property type="entry name" value="ACYL_COA_DH_2"/>
    <property type="match status" value="1"/>
</dbReference>
<dbReference type="Pfam" id="PF02771">
    <property type="entry name" value="Acyl-CoA_dh_N"/>
    <property type="match status" value="1"/>
</dbReference>
<keyword evidence="3 6" id="KW-0285">Flavoprotein</keyword>
<feature type="domain" description="Acyl-CoA dehydrogenase/oxidase C-terminal" evidence="7">
    <location>
        <begin position="229"/>
        <end position="376"/>
    </location>
</feature>
<dbReference type="InterPro" id="IPR009100">
    <property type="entry name" value="AcylCoA_DH/oxidase_NM_dom_sf"/>
</dbReference>
<dbReference type="InterPro" id="IPR006091">
    <property type="entry name" value="Acyl-CoA_Oxase/DH_mid-dom"/>
</dbReference>
<proteinExistence type="inferred from homology"/>
<dbReference type="CDD" id="cd01158">
    <property type="entry name" value="SCAD_SBCAD"/>
    <property type="match status" value="1"/>
</dbReference>
<dbReference type="InterPro" id="IPR006089">
    <property type="entry name" value="Acyl-CoA_DH_CS"/>
</dbReference>
<dbReference type="AlphaFoldDB" id="A0A7V3ZSF4"/>
<dbReference type="InterPro" id="IPR037069">
    <property type="entry name" value="AcylCoA_DH/ox_N_sf"/>
</dbReference>
<gene>
    <name evidence="11" type="ORF">ENT96_01180</name>
    <name evidence="10" type="ORF">ENU72_00450</name>
</gene>
<evidence type="ECO:0000313" key="10">
    <source>
        <dbReference type="EMBL" id="HGK53482.1"/>
    </source>
</evidence>
<evidence type="ECO:0000256" key="6">
    <source>
        <dbReference type="RuleBase" id="RU362125"/>
    </source>
</evidence>
<evidence type="ECO:0000259" key="9">
    <source>
        <dbReference type="Pfam" id="PF02771"/>
    </source>
</evidence>
<dbReference type="PANTHER" id="PTHR43884:SF12">
    <property type="entry name" value="ISOVALERYL-COA DEHYDROGENASE, MITOCHONDRIAL-RELATED"/>
    <property type="match status" value="1"/>
</dbReference>
<accession>A0A7V3ZSF4</accession>
<dbReference type="InterPro" id="IPR046373">
    <property type="entry name" value="Acyl-CoA_Oxase/DH_mid-dom_sf"/>
</dbReference>
<evidence type="ECO:0000259" key="7">
    <source>
        <dbReference type="Pfam" id="PF00441"/>
    </source>
</evidence>
<dbReference type="Pfam" id="PF00441">
    <property type="entry name" value="Acyl-CoA_dh_1"/>
    <property type="match status" value="1"/>
</dbReference>
<dbReference type="InterPro" id="IPR036250">
    <property type="entry name" value="AcylCo_DH-like_C"/>
</dbReference>
<comment type="caution">
    <text evidence="10">The sequence shown here is derived from an EMBL/GenBank/DDBJ whole genome shotgun (WGS) entry which is preliminary data.</text>
</comment>
<keyword evidence="5 6" id="KW-0560">Oxidoreductase</keyword>
<dbReference type="SUPFAM" id="SSF56645">
    <property type="entry name" value="Acyl-CoA dehydrogenase NM domain-like"/>
    <property type="match status" value="1"/>
</dbReference>
<evidence type="ECO:0000256" key="4">
    <source>
        <dbReference type="ARBA" id="ARBA00022827"/>
    </source>
</evidence>
<dbReference type="GO" id="GO:0050660">
    <property type="term" value="F:flavin adenine dinucleotide binding"/>
    <property type="evidence" value="ECO:0007669"/>
    <property type="project" value="InterPro"/>
</dbReference>
<dbReference type="SUPFAM" id="SSF47203">
    <property type="entry name" value="Acyl-CoA dehydrogenase C-terminal domain-like"/>
    <property type="match status" value="1"/>
</dbReference>
<dbReference type="FunFam" id="1.20.140.10:FF:000004">
    <property type="entry name" value="Acyl-CoA dehydrogenase FadE25"/>
    <property type="match status" value="1"/>
</dbReference>
<protein>
    <submittedName>
        <fullName evidence="10">Acyl-CoA dehydrogenase</fullName>
    </submittedName>
</protein>
<comment type="similarity">
    <text evidence="2 6">Belongs to the acyl-CoA dehydrogenase family.</text>
</comment>
<dbReference type="PANTHER" id="PTHR43884">
    <property type="entry name" value="ACYL-COA DEHYDROGENASE"/>
    <property type="match status" value="1"/>
</dbReference>
<dbReference type="InterPro" id="IPR009075">
    <property type="entry name" value="AcylCo_DH/oxidase_C"/>
</dbReference>
<dbReference type="GO" id="GO:0003995">
    <property type="term" value="F:acyl-CoA dehydrogenase activity"/>
    <property type="evidence" value="ECO:0007669"/>
    <property type="project" value="InterPro"/>
</dbReference>
<evidence type="ECO:0000313" key="11">
    <source>
        <dbReference type="EMBL" id="HGM97649.1"/>
    </source>
</evidence>
<dbReference type="FunFam" id="1.10.540.10:FF:000002">
    <property type="entry name" value="Acyl-CoA dehydrogenase FadE19"/>
    <property type="match status" value="1"/>
</dbReference>
<sequence>MDFELKEEHKMIRDTIRDFAEKEILKIADKNDEEERFPRETIKKLAELGFLGMEIPEEYGGAGTDSISYAIAIEELSRVCPAHGVIVSVNNSLVCYGLYKFGNEEQKRKFLTPLARGEKLGAFALTEPHAGSDASNLLTTARKEGNEYIINGKKVWVTNGPEADYILVFAVTDKEKKHWGITCFIADCSLPGLIKSPPEKKLGIRSAHSCEITFENYRIPLENRLGEEGEGFKIAMSILDAGRIGIAAQAVGIAQAALEYSIKFGRERVAFGVPIIEHQAIAFYIAEMETRIRASRLLTYYAAWKKQKGEKFTKEASMAKYFASETAMWATTKAIQIHGSMGYSREHPVQRFFRDAKVTEIYEGTNEIQKIVIARETLKEYEKIL</sequence>
<evidence type="ECO:0000256" key="3">
    <source>
        <dbReference type="ARBA" id="ARBA00022630"/>
    </source>
</evidence>
<keyword evidence="4 6" id="KW-0274">FAD</keyword>
<feature type="domain" description="Acyl-CoA oxidase/dehydrogenase middle" evidence="8">
    <location>
        <begin position="122"/>
        <end position="216"/>
    </location>
</feature>
<comment type="cofactor">
    <cofactor evidence="1 6">
        <name>FAD</name>
        <dbReference type="ChEBI" id="CHEBI:57692"/>
    </cofactor>
</comment>
<evidence type="ECO:0000259" key="8">
    <source>
        <dbReference type="Pfam" id="PF02770"/>
    </source>
</evidence>
<dbReference type="EMBL" id="DTAR01000100">
    <property type="protein sequence ID" value="HGM97649.1"/>
    <property type="molecule type" value="Genomic_DNA"/>
</dbReference>
<dbReference type="PIRSF" id="PIRSF016578">
    <property type="entry name" value="HsaA"/>
    <property type="match status" value="1"/>
</dbReference>
<organism evidence="10">
    <name type="scientific">candidate division WOR-3 bacterium</name>
    <dbReference type="NCBI Taxonomy" id="2052148"/>
    <lineage>
        <taxon>Bacteria</taxon>
        <taxon>Bacteria division WOR-3</taxon>
    </lineage>
</organism>
<dbReference type="FunFam" id="2.40.110.10:FF:000001">
    <property type="entry name" value="Acyl-CoA dehydrogenase, mitochondrial"/>
    <property type="match status" value="1"/>
</dbReference>
<dbReference type="Gene3D" id="1.10.540.10">
    <property type="entry name" value="Acyl-CoA dehydrogenase/oxidase, N-terminal domain"/>
    <property type="match status" value="1"/>
</dbReference>
<dbReference type="EMBL" id="DTDP01000016">
    <property type="protein sequence ID" value="HGK53482.1"/>
    <property type="molecule type" value="Genomic_DNA"/>
</dbReference>
<dbReference type="Gene3D" id="1.20.140.10">
    <property type="entry name" value="Butyryl-CoA Dehydrogenase, subunit A, domain 3"/>
    <property type="match status" value="1"/>
</dbReference>
<evidence type="ECO:0000256" key="2">
    <source>
        <dbReference type="ARBA" id="ARBA00009347"/>
    </source>
</evidence>
<name>A0A7V3ZSF4_UNCW3</name>
<reference evidence="10" key="1">
    <citation type="journal article" date="2020" name="mSystems">
        <title>Genome- and Community-Level Interaction Insights into Carbon Utilization and Element Cycling Functions of Hydrothermarchaeota in Hydrothermal Sediment.</title>
        <authorList>
            <person name="Zhou Z."/>
            <person name="Liu Y."/>
            <person name="Xu W."/>
            <person name="Pan J."/>
            <person name="Luo Z.H."/>
            <person name="Li M."/>
        </authorList>
    </citation>
    <scope>NUCLEOTIDE SEQUENCE [LARGE SCALE GENOMIC DNA]</scope>
    <source>
        <strain evidence="11">SpSt-626</strain>
        <strain evidence="10">SpSt-695</strain>
    </source>
</reference>
<dbReference type="Pfam" id="PF02770">
    <property type="entry name" value="Acyl-CoA_dh_M"/>
    <property type="match status" value="1"/>
</dbReference>
<dbReference type="Gene3D" id="2.40.110.10">
    <property type="entry name" value="Butyryl-CoA Dehydrogenase, subunit A, domain 2"/>
    <property type="match status" value="1"/>
</dbReference>